<keyword evidence="3" id="KW-1185">Reference proteome</keyword>
<accession>A0A1H1Y5I4</accession>
<sequence length="338" mass="37655">MTSYRRGQLVSQDFYRDIVSPTLDRVHPDLPHAAALLGRGSEVQGFDDPMSTDHFFTARVQVVLAGEAYRQHGPSIEAALRSAIPDTFAGLQTDIQVQSIADLVGSLVGQGVGLEAAPSAADWLTLNENNLRMLTVGPVHHDDIGLQQIRDRLAYYPHDVWLYLMIAAWWRVHPEANQVGRTGYVGDELGSAVIASRIVGDLMHLCFLLERQYEPYPKWFGTAFARLKCAPTMIPLLTAVQQATNWQERQDALLECYREVAAMHERLAITKPVTTEIGGAWGRPFLLRWGDFPGALRDAMTDPEAIALADRWPVGGIDRVRDVLWSPRQRPQLLALVG</sequence>
<feature type="domain" description="DUF4037" evidence="1">
    <location>
        <begin position="123"/>
        <end position="220"/>
    </location>
</feature>
<evidence type="ECO:0000313" key="3">
    <source>
        <dbReference type="Proteomes" id="UP000199103"/>
    </source>
</evidence>
<gene>
    <name evidence="2" type="ORF">SAMN04489812_4405</name>
</gene>
<dbReference type="Pfam" id="PF13228">
    <property type="entry name" value="DUF4037"/>
    <property type="match status" value="1"/>
</dbReference>
<dbReference type="RefSeq" id="WP_091527521.1">
    <property type="nucleotide sequence ID" value="NZ_LT629772.1"/>
</dbReference>
<evidence type="ECO:0000259" key="1">
    <source>
        <dbReference type="Pfam" id="PF13228"/>
    </source>
</evidence>
<evidence type="ECO:0000313" key="2">
    <source>
        <dbReference type="EMBL" id="SDT16693.1"/>
    </source>
</evidence>
<proteinExistence type="predicted"/>
<dbReference type="STRING" id="630515.SAMN04489812_4405"/>
<name>A0A1H1Y5I4_9ACTN</name>
<protein>
    <recommendedName>
        <fullName evidence="1">DUF4037 domain-containing protein</fullName>
    </recommendedName>
</protein>
<reference evidence="2 3" key="1">
    <citation type="submission" date="2016-10" db="EMBL/GenBank/DDBJ databases">
        <authorList>
            <person name="de Groot N.N."/>
        </authorList>
    </citation>
    <scope>NUCLEOTIDE SEQUENCE [LARGE SCALE GENOMIC DNA]</scope>
    <source>
        <strain evidence="2 3">DSM 21800</strain>
    </source>
</reference>
<dbReference type="AlphaFoldDB" id="A0A1H1Y5I4"/>
<dbReference type="EMBL" id="LT629772">
    <property type="protein sequence ID" value="SDT16693.1"/>
    <property type="molecule type" value="Genomic_DNA"/>
</dbReference>
<organism evidence="2 3">
    <name type="scientific">Microlunatus soli</name>
    <dbReference type="NCBI Taxonomy" id="630515"/>
    <lineage>
        <taxon>Bacteria</taxon>
        <taxon>Bacillati</taxon>
        <taxon>Actinomycetota</taxon>
        <taxon>Actinomycetes</taxon>
        <taxon>Propionibacteriales</taxon>
        <taxon>Propionibacteriaceae</taxon>
        <taxon>Microlunatus</taxon>
    </lineage>
</organism>
<dbReference type="Proteomes" id="UP000199103">
    <property type="component" value="Chromosome I"/>
</dbReference>
<dbReference type="InterPro" id="IPR025117">
    <property type="entry name" value="DUF4037"/>
</dbReference>
<dbReference type="OrthoDB" id="3030at2"/>